<dbReference type="PROSITE" id="PS51449">
    <property type="entry name" value="MTTASE_N"/>
    <property type="match status" value="1"/>
</dbReference>
<dbReference type="NCBIfam" id="TIGR01574">
    <property type="entry name" value="miaB-methiolase"/>
    <property type="match status" value="1"/>
</dbReference>
<dbReference type="EC" id="2.8.4.3" evidence="9 14"/>
<dbReference type="FunFam" id="3.80.30.20:FF:000001">
    <property type="entry name" value="tRNA-2-methylthio-N(6)-dimethylallyladenosine synthase 2"/>
    <property type="match status" value="1"/>
</dbReference>
<feature type="domain" description="MTTase N-terminal" evidence="16">
    <location>
        <begin position="10"/>
        <end position="127"/>
    </location>
</feature>
<organism evidence="18 19">
    <name type="scientific">Atopobium deltae</name>
    <dbReference type="NCBI Taxonomy" id="1393034"/>
    <lineage>
        <taxon>Bacteria</taxon>
        <taxon>Bacillati</taxon>
        <taxon>Actinomycetota</taxon>
        <taxon>Coriobacteriia</taxon>
        <taxon>Coriobacteriales</taxon>
        <taxon>Atopobiaceae</taxon>
        <taxon>Atopobium</taxon>
    </lineage>
</organism>
<keyword evidence="7 14" id="KW-0408">Iron</keyword>
<keyword evidence="5 14" id="KW-0819">tRNA processing</keyword>
<dbReference type="SFLD" id="SFLDF00273">
    <property type="entry name" value="(dimethylallyl)adenosine_tRNA"/>
    <property type="match status" value="1"/>
</dbReference>
<dbReference type="PATRIC" id="fig|1393034.3.peg.1001"/>
<feature type="domain" description="Radical SAM core" evidence="17">
    <location>
        <begin position="153"/>
        <end position="382"/>
    </location>
</feature>
<feature type="binding site" evidence="14">
    <location>
        <position position="19"/>
    </location>
    <ligand>
        <name>[4Fe-4S] cluster</name>
        <dbReference type="ChEBI" id="CHEBI:49883"/>
        <label>1</label>
    </ligand>
</feature>
<evidence type="ECO:0000256" key="10">
    <source>
        <dbReference type="ARBA" id="ARBA00051425"/>
    </source>
</evidence>
<sequence length="456" mass="50925">MSDFPALIGKTYAIKTFGCQMNLHDSERVSGLLDSIGMNEASSMEDADTNIFMTCCVREKADIRLYGQVSSLKSAPVPAAGKRVIAVGGCIAQRDGERLRDQIPNVDVVFGTQAIQHLPQLLNEAYAADDHSTVYADTEEAYEGFSTDLPSNRAQAFHAWLPIMTGCNNFCTFCIVPYVRGRESSRDMKDILIEAEHLVHDGVREITLLGQNVNSYGRNRYGEPRFAELLRRVGQTGVERLRFTSSHPKDLSQQTIEAMAQTPAVMPHLHLAVQSGSTKVLRRMNRRYTREDFLYLVDSIYTAIPDIALSTDIIVGFPGETEEDFEQTLSLVQQVGFSSAYTFIYSKRPGTPAARIADDTSHECIQDRFERLAELVSDLSYKANQKDLHHITEVLVEGISKADDKVLVGHSQKNQTVHFGLPETMQATDLIGKIVNVRVDEARTWYLRGPMIGQPR</sequence>
<dbReference type="CDD" id="cd01335">
    <property type="entry name" value="Radical_SAM"/>
    <property type="match status" value="1"/>
</dbReference>
<evidence type="ECO:0000313" key="18">
    <source>
        <dbReference type="EMBL" id="KXB33808.1"/>
    </source>
</evidence>
<dbReference type="InterPro" id="IPR006638">
    <property type="entry name" value="Elp3/MiaA/NifB-like_rSAM"/>
</dbReference>
<feature type="binding site" evidence="14">
    <location>
        <position position="55"/>
    </location>
    <ligand>
        <name>[4Fe-4S] cluster</name>
        <dbReference type="ChEBI" id="CHEBI:49883"/>
        <label>1</label>
    </ligand>
</feature>
<feature type="binding site" evidence="14">
    <location>
        <position position="174"/>
    </location>
    <ligand>
        <name>[4Fe-4S] cluster</name>
        <dbReference type="ChEBI" id="CHEBI:49883"/>
        <label>2</label>
        <note>4Fe-4S-S-AdoMet</note>
    </ligand>
</feature>
<evidence type="ECO:0000259" key="15">
    <source>
        <dbReference type="PROSITE" id="PS50926"/>
    </source>
</evidence>
<dbReference type="PANTHER" id="PTHR43020">
    <property type="entry name" value="CDK5 REGULATORY SUBUNIT-ASSOCIATED PROTEIN 1"/>
    <property type="match status" value="1"/>
</dbReference>
<comment type="caution">
    <text evidence="18">The sequence shown here is derived from an EMBL/GenBank/DDBJ whole genome shotgun (WGS) entry which is preliminary data.</text>
</comment>
<keyword evidence="2 14" id="KW-0004">4Fe-4S</keyword>
<keyword evidence="6 14" id="KW-0479">Metal-binding</keyword>
<dbReference type="STRING" id="1393034.HMPREF3192_01037"/>
<dbReference type="SUPFAM" id="SSF102114">
    <property type="entry name" value="Radical SAM enzymes"/>
    <property type="match status" value="1"/>
</dbReference>
<dbReference type="RefSeq" id="WP_066305820.1">
    <property type="nucleotide sequence ID" value="NZ_KQ959507.1"/>
</dbReference>
<dbReference type="InterPro" id="IPR038135">
    <property type="entry name" value="Methylthiotransferase_N_sf"/>
</dbReference>
<evidence type="ECO:0000256" key="4">
    <source>
        <dbReference type="ARBA" id="ARBA00022691"/>
    </source>
</evidence>
<evidence type="ECO:0000256" key="14">
    <source>
        <dbReference type="HAMAP-Rule" id="MF_01864"/>
    </source>
</evidence>
<keyword evidence="14" id="KW-0963">Cytoplasm</keyword>
<comment type="subunit">
    <text evidence="14">Monomer.</text>
</comment>
<comment type="cofactor">
    <cofactor evidence="14">
        <name>[4Fe-4S] cluster</name>
        <dbReference type="ChEBI" id="CHEBI:49883"/>
    </cofactor>
    <text evidence="14">Binds 2 [4Fe-4S] clusters. One cluster is coordinated with 3 cysteines and an exchangeable S-adenosyl-L-methionine.</text>
</comment>
<dbReference type="OrthoDB" id="9805215at2"/>
<evidence type="ECO:0000313" key="19">
    <source>
        <dbReference type="Proteomes" id="UP000070675"/>
    </source>
</evidence>
<evidence type="ECO:0000256" key="1">
    <source>
        <dbReference type="ARBA" id="ARBA00003234"/>
    </source>
</evidence>
<reference evidence="19" key="1">
    <citation type="submission" date="2016-01" db="EMBL/GenBank/DDBJ databases">
        <authorList>
            <person name="Mitreva M."/>
            <person name="Pepin K.H."/>
            <person name="Mihindukulasuriya K.A."/>
            <person name="Fulton R."/>
            <person name="Fronick C."/>
            <person name="O'Laughlin M."/>
            <person name="Miner T."/>
            <person name="Herter B."/>
            <person name="Rosa B.A."/>
            <person name="Cordes M."/>
            <person name="Tomlinson C."/>
            <person name="Wollam A."/>
            <person name="Palsikar V.B."/>
            <person name="Mardis E.R."/>
            <person name="Wilson R.K."/>
        </authorList>
    </citation>
    <scope>NUCLEOTIDE SEQUENCE [LARGE SCALE GENOMIC DNA]</scope>
    <source>
        <strain evidence="19">DNF00019</strain>
    </source>
</reference>
<comment type="subcellular location">
    <subcellularLocation>
        <location evidence="14">Cytoplasm</location>
    </subcellularLocation>
</comment>
<dbReference type="GO" id="GO:0005829">
    <property type="term" value="C:cytosol"/>
    <property type="evidence" value="ECO:0007669"/>
    <property type="project" value="TreeGrafter"/>
</dbReference>
<evidence type="ECO:0000256" key="12">
    <source>
        <dbReference type="ARBA" id="ARBA00080698"/>
    </source>
</evidence>
<evidence type="ECO:0000256" key="7">
    <source>
        <dbReference type="ARBA" id="ARBA00023004"/>
    </source>
</evidence>
<dbReference type="InterPro" id="IPR005839">
    <property type="entry name" value="Methylthiotransferase"/>
</dbReference>
<dbReference type="SFLD" id="SFLDG01061">
    <property type="entry name" value="methylthiotransferase"/>
    <property type="match status" value="1"/>
</dbReference>
<evidence type="ECO:0000256" key="9">
    <source>
        <dbReference type="ARBA" id="ARBA00033765"/>
    </source>
</evidence>
<dbReference type="InterPro" id="IPR058240">
    <property type="entry name" value="rSAM_sf"/>
</dbReference>
<dbReference type="InterPro" id="IPR007197">
    <property type="entry name" value="rSAM"/>
</dbReference>
<feature type="domain" description="TRAM" evidence="15">
    <location>
        <begin position="385"/>
        <end position="453"/>
    </location>
</feature>
<dbReference type="GO" id="GO:0051539">
    <property type="term" value="F:4 iron, 4 sulfur cluster binding"/>
    <property type="evidence" value="ECO:0007669"/>
    <property type="project" value="UniProtKB-UniRule"/>
</dbReference>
<name>A0A133XSA7_9ACTN</name>
<dbReference type="InterPro" id="IPR013848">
    <property type="entry name" value="Methylthiotransferase_N"/>
</dbReference>
<dbReference type="InterPro" id="IPR002792">
    <property type="entry name" value="TRAM_dom"/>
</dbReference>
<proteinExistence type="inferred from homology"/>
<dbReference type="AlphaFoldDB" id="A0A133XSA7"/>
<evidence type="ECO:0000256" key="2">
    <source>
        <dbReference type="ARBA" id="ARBA00022485"/>
    </source>
</evidence>
<dbReference type="Gene3D" id="3.80.30.20">
    <property type="entry name" value="tm_1862 like domain"/>
    <property type="match status" value="1"/>
</dbReference>
<evidence type="ECO:0000256" key="13">
    <source>
        <dbReference type="ARBA" id="ARBA00081141"/>
    </source>
</evidence>
<dbReference type="EMBL" id="LSCR01000029">
    <property type="protein sequence ID" value="KXB33808.1"/>
    <property type="molecule type" value="Genomic_DNA"/>
</dbReference>
<feature type="binding site" evidence="14">
    <location>
        <position position="90"/>
    </location>
    <ligand>
        <name>[4Fe-4S] cluster</name>
        <dbReference type="ChEBI" id="CHEBI:49883"/>
        <label>1</label>
    </ligand>
</feature>
<dbReference type="SMART" id="SM00729">
    <property type="entry name" value="Elp3"/>
    <property type="match status" value="1"/>
</dbReference>
<dbReference type="InterPro" id="IPR020612">
    <property type="entry name" value="Methylthiotransferase_CS"/>
</dbReference>
<dbReference type="PROSITE" id="PS01278">
    <property type="entry name" value="MTTASE_RADICAL"/>
    <property type="match status" value="1"/>
</dbReference>
<evidence type="ECO:0000256" key="8">
    <source>
        <dbReference type="ARBA" id="ARBA00023014"/>
    </source>
</evidence>
<dbReference type="Proteomes" id="UP000070675">
    <property type="component" value="Unassembled WGS sequence"/>
</dbReference>
<dbReference type="NCBIfam" id="TIGR00089">
    <property type="entry name" value="MiaB/RimO family radical SAM methylthiotransferase"/>
    <property type="match status" value="1"/>
</dbReference>
<dbReference type="Pfam" id="PF01938">
    <property type="entry name" value="TRAM"/>
    <property type="match status" value="1"/>
</dbReference>
<keyword evidence="8 14" id="KW-0411">Iron-sulfur</keyword>
<dbReference type="InterPro" id="IPR023404">
    <property type="entry name" value="rSAM_horseshoe"/>
</dbReference>
<dbReference type="HAMAP" id="MF_01864">
    <property type="entry name" value="tRNA_metthiotr_MiaB"/>
    <property type="match status" value="1"/>
</dbReference>
<evidence type="ECO:0000256" key="6">
    <source>
        <dbReference type="ARBA" id="ARBA00022723"/>
    </source>
</evidence>
<comment type="catalytic activity">
    <reaction evidence="10 14">
        <text>N(6)-dimethylallyladenosine(37) in tRNA + (sulfur carrier)-SH + AH2 + 2 S-adenosyl-L-methionine = 2-methylsulfanyl-N(6)-dimethylallyladenosine(37) in tRNA + (sulfur carrier)-H + 5'-deoxyadenosine + L-methionine + A + S-adenosyl-L-homocysteine + 2 H(+)</text>
        <dbReference type="Rhea" id="RHEA:37067"/>
        <dbReference type="Rhea" id="RHEA-COMP:10375"/>
        <dbReference type="Rhea" id="RHEA-COMP:10376"/>
        <dbReference type="Rhea" id="RHEA-COMP:14737"/>
        <dbReference type="Rhea" id="RHEA-COMP:14739"/>
        <dbReference type="ChEBI" id="CHEBI:13193"/>
        <dbReference type="ChEBI" id="CHEBI:15378"/>
        <dbReference type="ChEBI" id="CHEBI:17319"/>
        <dbReference type="ChEBI" id="CHEBI:17499"/>
        <dbReference type="ChEBI" id="CHEBI:29917"/>
        <dbReference type="ChEBI" id="CHEBI:57844"/>
        <dbReference type="ChEBI" id="CHEBI:57856"/>
        <dbReference type="ChEBI" id="CHEBI:59789"/>
        <dbReference type="ChEBI" id="CHEBI:64428"/>
        <dbReference type="ChEBI" id="CHEBI:74415"/>
        <dbReference type="ChEBI" id="CHEBI:74417"/>
        <dbReference type="EC" id="2.8.4.3"/>
    </reaction>
</comment>
<comment type="function">
    <text evidence="1 14">Catalyzes the methylthiolation of N6-(dimethylallyl)adenosine (i(6)A), leading to the formation of 2-methylthio-N6-(dimethylallyl)adenosine (ms(2)i(6)A) at position 37 in tRNAs that read codons beginning with uridine.</text>
</comment>
<gene>
    <name evidence="14" type="primary">miaB</name>
    <name evidence="18" type="ORF">HMPREF3192_01037</name>
</gene>
<accession>A0A133XSA7</accession>
<dbReference type="GO" id="GO:0046872">
    <property type="term" value="F:metal ion binding"/>
    <property type="evidence" value="ECO:0007669"/>
    <property type="project" value="UniProtKB-KW"/>
</dbReference>
<dbReference type="PANTHER" id="PTHR43020:SF2">
    <property type="entry name" value="MITOCHONDRIAL TRNA METHYLTHIOTRANSFERASE CDK5RAP1"/>
    <property type="match status" value="1"/>
</dbReference>
<evidence type="ECO:0000259" key="16">
    <source>
        <dbReference type="PROSITE" id="PS51449"/>
    </source>
</evidence>
<evidence type="ECO:0000256" key="3">
    <source>
        <dbReference type="ARBA" id="ARBA00022679"/>
    </source>
</evidence>
<evidence type="ECO:0000256" key="11">
    <source>
        <dbReference type="ARBA" id="ARBA00068570"/>
    </source>
</evidence>
<dbReference type="InterPro" id="IPR006463">
    <property type="entry name" value="MiaB_methiolase"/>
</dbReference>
<comment type="similarity">
    <text evidence="14">Belongs to the methylthiotransferase family. MiaB subfamily.</text>
</comment>
<evidence type="ECO:0000259" key="17">
    <source>
        <dbReference type="PROSITE" id="PS51918"/>
    </source>
</evidence>
<feature type="binding site" evidence="14">
    <location>
        <position position="171"/>
    </location>
    <ligand>
        <name>[4Fe-4S] cluster</name>
        <dbReference type="ChEBI" id="CHEBI:49883"/>
        <label>2</label>
        <note>4Fe-4S-S-AdoMet</note>
    </ligand>
</feature>
<protein>
    <recommendedName>
        <fullName evidence="11 14">tRNA-2-methylthio-N(6)-dimethylallyladenosine synthase</fullName>
        <ecNumber evidence="9 14">2.8.4.3</ecNumber>
    </recommendedName>
    <alternativeName>
        <fullName evidence="13 14">(Dimethylallyl)adenosine tRNA methylthiotransferase MiaB</fullName>
    </alternativeName>
    <alternativeName>
        <fullName evidence="12 14">tRNA-i(6)A37 methylthiotransferase</fullName>
    </alternativeName>
</protein>
<feature type="binding site" evidence="14">
    <location>
        <position position="167"/>
    </location>
    <ligand>
        <name>[4Fe-4S] cluster</name>
        <dbReference type="ChEBI" id="CHEBI:49883"/>
        <label>2</label>
        <note>4Fe-4S-S-AdoMet</note>
    </ligand>
</feature>
<dbReference type="Pfam" id="PF04055">
    <property type="entry name" value="Radical_SAM"/>
    <property type="match status" value="1"/>
</dbReference>
<dbReference type="Pfam" id="PF00919">
    <property type="entry name" value="UPF0004"/>
    <property type="match status" value="1"/>
</dbReference>
<keyword evidence="4 14" id="KW-0949">S-adenosyl-L-methionine</keyword>
<dbReference type="PROSITE" id="PS50926">
    <property type="entry name" value="TRAM"/>
    <property type="match status" value="1"/>
</dbReference>
<keyword evidence="19" id="KW-1185">Reference proteome</keyword>
<dbReference type="SFLD" id="SFLDG01082">
    <property type="entry name" value="B12-binding_domain_containing"/>
    <property type="match status" value="1"/>
</dbReference>
<dbReference type="PROSITE" id="PS51918">
    <property type="entry name" value="RADICAL_SAM"/>
    <property type="match status" value="1"/>
</dbReference>
<keyword evidence="3 14" id="KW-0808">Transferase</keyword>
<dbReference type="GO" id="GO:0035597">
    <property type="term" value="F:tRNA-2-methylthio-N(6)-dimethylallyladenosine(37) synthase activity"/>
    <property type="evidence" value="ECO:0007669"/>
    <property type="project" value="UniProtKB-EC"/>
</dbReference>
<evidence type="ECO:0000256" key="5">
    <source>
        <dbReference type="ARBA" id="ARBA00022694"/>
    </source>
</evidence>
<dbReference type="SFLD" id="SFLDS00029">
    <property type="entry name" value="Radical_SAM"/>
    <property type="match status" value="1"/>
</dbReference>
<dbReference type="FunFam" id="3.40.50.12160:FF:000003">
    <property type="entry name" value="CDK5 regulatory subunit-associated protein 1"/>
    <property type="match status" value="1"/>
</dbReference>
<dbReference type="Gene3D" id="3.40.50.12160">
    <property type="entry name" value="Methylthiotransferase, N-terminal domain"/>
    <property type="match status" value="1"/>
</dbReference>